<dbReference type="EMBL" id="FMZM01000009">
    <property type="protein sequence ID" value="SDD56470.1"/>
    <property type="molecule type" value="Genomic_DNA"/>
</dbReference>
<dbReference type="Gene3D" id="3.40.630.30">
    <property type="match status" value="1"/>
</dbReference>
<dbReference type="RefSeq" id="WP_211753016.1">
    <property type="nucleotide sequence ID" value="NZ_FMZM01000009.1"/>
</dbReference>
<dbReference type="Proteomes" id="UP000199034">
    <property type="component" value="Unassembled WGS sequence"/>
</dbReference>
<accession>A0A1G6VS08</accession>
<dbReference type="STRING" id="1045774.SAMN05421872_10934"/>
<reference evidence="1 2" key="1">
    <citation type="submission" date="2016-10" db="EMBL/GenBank/DDBJ databases">
        <authorList>
            <person name="de Groot N.N."/>
        </authorList>
    </citation>
    <scope>NUCLEOTIDE SEQUENCE [LARGE SCALE GENOMIC DNA]</scope>
    <source>
        <strain evidence="1 2">CGMCC 4.6858</strain>
    </source>
</reference>
<dbReference type="AlphaFoldDB" id="A0A1G6VS08"/>
<proteinExistence type="predicted"/>
<evidence type="ECO:0000313" key="2">
    <source>
        <dbReference type="Proteomes" id="UP000199034"/>
    </source>
</evidence>
<sequence>MADLPPTGLVTGAPVRVSPVHRSDLPEVGAFLHDHLDPRLSAAAWAAAAVPTWPVDAPNHGFLLRAEDRLVGVQLAFYADREVEGREVRFCNLGAWCVLEPYRDRGLRLLLAALGQRGHVFTDLSPSGSVVAIDERLGFRHLDTTTALVPNLPGPRRARLYDDPAEIERRLTGTDRVVLRDHRHARAVHHVLLEEPSGARCYVVYRPSRRRGLRLFASLLHVSDPALLRRCRPDLARHLLARGLPFTLAELRVTGGRPPGSVLLRQPRPKLVRGDVPVEAVDDLYSELVLVPW</sequence>
<dbReference type="SUPFAM" id="SSF55729">
    <property type="entry name" value="Acyl-CoA N-acyltransferases (Nat)"/>
    <property type="match status" value="1"/>
</dbReference>
<keyword evidence="2" id="KW-1185">Reference proteome</keyword>
<gene>
    <name evidence="1" type="ORF">SAMN05421872_10934</name>
</gene>
<protein>
    <recommendedName>
        <fullName evidence="3">N-acetyltransferase domain-containing protein</fullName>
    </recommendedName>
</protein>
<dbReference type="InterPro" id="IPR016181">
    <property type="entry name" value="Acyl_CoA_acyltransferase"/>
</dbReference>
<evidence type="ECO:0008006" key="3">
    <source>
        <dbReference type="Google" id="ProtNLM"/>
    </source>
</evidence>
<name>A0A1G6VS08_9ACTN</name>
<organism evidence="1 2">
    <name type="scientific">Nocardioides lianchengensis</name>
    <dbReference type="NCBI Taxonomy" id="1045774"/>
    <lineage>
        <taxon>Bacteria</taxon>
        <taxon>Bacillati</taxon>
        <taxon>Actinomycetota</taxon>
        <taxon>Actinomycetes</taxon>
        <taxon>Propionibacteriales</taxon>
        <taxon>Nocardioidaceae</taxon>
        <taxon>Nocardioides</taxon>
    </lineage>
</organism>
<evidence type="ECO:0000313" key="1">
    <source>
        <dbReference type="EMBL" id="SDD56470.1"/>
    </source>
</evidence>